<dbReference type="GO" id="GO:0016567">
    <property type="term" value="P:protein ubiquitination"/>
    <property type="evidence" value="ECO:0007669"/>
    <property type="project" value="UniProtKB-UniRule"/>
</dbReference>
<keyword evidence="3 6" id="KW-0863">Zinc-finger</keyword>
<organism evidence="10 11">
    <name type="scientific">Mortierella polycephala</name>
    <dbReference type="NCBI Taxonomy" id="41804"/>
    <lineage>
        <taxon>Eukaryota</taxon>
        <taxon>Fungi</taxon>
        <taxon>Fungi incertae sedis</taxon>
        <taxon>Mucoromycota</taxon>
        <taxon>Mortierellomycotina</taxon>
        <taxon>Mortierellomycetes</taxon>
        <taxon>Mortierellales</taxon>
        <taxon>Mortierellaceae</taxon>
        <taxon>Mortierella</taxon>
    </lineage>
</organism>
<dbReference type="PROSITE" id="PS50919">
    <property type="entry name" value="MIR"/>
    <property type="match status" value="1"/>
</dbReference>
<dbReference type="Gene3D" id="2.10.110.30">
    <property type="match status" value="4"/>
</dbReference>
<feature type="compositionally biased region" description="Low complexity" evidence="7">
    <location>
        <begin position="1261"/>
        <end position="1271"/>
    </location>
</feature>
<feature type="domain" description="MIR" evidence="8">
    <location>
        <begin position="1825"/>
        <end position="1877"/>
    </location>
</feature>
<evidence type="ECO:0000256" key="6">
    <source>
        <dbReference type="RuleBase" id="RU366018"/>
    </source>
</evidence>
<feature type="region of interest" description="Disordered" evidence="7">
    <location>
        <begin position="1081"/>
        <end position="1135"/>
    </location>
</feature>
<dbReference type="SMART" id="SM00396">
    <property type="entry name" value="ZnF_UBR1"/>
    <property type="match status" value="4"/>
</dbReference>
<dbReference type="CDD" id="cd19670">
    <property type="entry name" value="UBR-box_UBR1_2_3"/>
    <property type="match status" value="2"/>
</dbReference>
<dbReference type="Proteomes" id="UP000726737">
    <property type="component" value="Unassembled WGS sequence"/>
</dbReference>
<feature type="compositionally biased region" description="Polar residues" evidence="7">
    <location>
        <begin position="798"/>
        <end position="824"/>
    </location>
</feature>
<feature type="zinc finger region" description="UBR-type" evidence="5">
    <location>
        <begin position="932"/>
        <end position="1002"/>
    </location>
</feature>
<name>A0A9P6QF31_9FUNG</name>
<keyword evidence="2" id="KW-0677">Repeat</keyword>
<evidence type="ECO:0000256" key="7">
    <source>
        <dbReference type="SAM" id="MobiDB-lite"/>
    </source>
</evidence>
<comment type="pathway">
    <text evidence="6">Protein modification; protein ubiquitination.</text>
</comment>
<feature type="zinc finger region" description="UBR-type" evidence="5">
    <location>
        <begin position="1474"/>
        <end position="1548"/>
    </location>
</feature>
<dbReference type="InterPro" id="IPR003126">
    <property type="entry name" value="Znf_UBR"/>
</dbReference>
<evidence type="ECO:0000256" key="4">
    <source>
        <dbReference type="ARBA" id="ARBA00022833"/>
    </source>
</evidence>
<feature type="compositionally biased region" description="Low complexity" evidence="7">
    <location>
        <begin position="1628"/>
        <end position="1637"/>
    </location>
</feature>
<feature type="compositionally biased region" description="Acidic residues" evidence="7">
    <location>
        <begin position="1222"/>
        <end position="1245"/>
    </location>
</feature>
<dbReference type="InterPro" id="IPR036300">
    <property type="entry name" value="MIR_dom_sf"/>
</dbReference>
<dbReference type="SUPFAM" id="SSF82109">
    <property type="entry name" value="MIR domain"/>
    <property type="match status" value="1"/>
</dbReference>
<dbReference type="GO" id="GO:0005737">
    <property type="term" value="C:cytoplasm"/>
    <property type="evidence" value="ECO:0007669"/>
    <property type="project" value="TreeGrafter"/>
</dbReference>
<reference evidence="10" key="1">
    <citation type="journal article" date="2020" name="Fungal Divers.">
        <title>Resolving the Mortierellaceae phylogeny through synthesis of multi-gene phylogenetics and phylogenomics.</title>
        <authorList>
            <person name="Vandepol N."/>
            <person name="Liber J."/>
            <person name="Desiro A."/>
            <person name="Na H."/>
            <person name="Kennedy M."/>
            <person name="Barry K."/>
            <person name="Grigoriev I.V."/>
            <person name="Miller A.N."/>
            <person name="O'Donnell K."/>
            <person name="Stajich J.E."/>
            <person name="Bonito G."/>
        </authorList>
    </citation>
    <scope>NUCLEOTIDE SEQUENCE</scope>
    <source>
        <strain evidence="10">KOD948</strain>
    </source>
</reference>
<dbReference type="PANTHER" id="PTHR21497:SF24">
    <property type="entry name" value="E3 UBIQUITIN-PROTEIN LIGASE UBR1"/>
    <property type="match status" value="1"/>
</dbReference>
<dbReference type="PANTHER" id="PTHR21497">
    <property type="entry name" value="UBIQUITIN LIGASE E3 ALPHA-RELATED"/>
    <property type="match status" value="1"/>
</dbReference>
<keyword evidence="1 6" id="KW-0479">Metal-binding</keyword>
<dbReference type="EMBL" id="JAAAJA010000026">
    <property type="protein sequence ID" value="KAG0265822.1"/>
    <property type="molecule type" value="Genomic_DNA"/>
</dbReference>
<dbReference type="GO" id="GO:0071596">
    <property type="term" value="P:ubiquitin-dependent protein catabolic process via the N-end rule pathway"/>
    <property type="evidence" value="ECO:0007669"/>
    <property type="project" value="UniProtKB-UniRule"/>
</dbReference>
<evidence type="ECO:0000256" key="5">
    <source>
        <dbReference type="PROSITE-ProRule" id="PRU00508"/>
    </source>
</evidence>
<gene>
    <name evidence="10" type="ORF">BG011_003973</name>
</gene>
<comment type="catalytic activity">
    <reaction evidence="6">
        <text>S-ubiquitinyl-[E2 ubiquitin-conjugating enzyme]-L-cysteine + [acceptor protein]-L-lysine = [E2 ubiquitin-conjugating enzyme]-L-cysteine + N(6)-ubiquitinyl-[acceptor protein]-L-lysine.</text>
        <dbReference type="EC" id="2.3.2.27"/>
    </reaction>
</comment>
<proteinExistence type="inferred from homology"/>
<feature type="domain" description="UBR-type" evidence="9">
    <location>
        <begin position="1474"/>
        <end position="1548"/>
    </location>
</feature>
<dbReference type="GO" id="GO:0000151">
    <property type="term" value="C:ubiquitin ligase complex"/>
    <property type="evidence" value="ECO:0007669"/>
    <property type="project" value="TreeGrafter"/>
</dbReference>
<evidence type="ECO:0000313" key="10">
    <source>
        <dbReference type="EMBL" id="KAG0265822.1"/>
    </source>
</evidence>
<evidence type="ECO:0000256" key="2">
    <source>
        <dbReference type="ARBA" id="ARBA00022737"/>
    </source>
</evidence>
<feature type="compositionally biased region" description="Polar residues" evidence="7">
    <location>
        <begin position="1111"/>
        <end position="1135"/>
    </location>
</feature>
<keyword evidence="4 6" id="KW-0862">Zinc</keyword>
<feature type="region of interest" description="Disordered" evidence="7">
    <location>
        <begin position="1370"/>
        <end position="1398"/>
    </location>
</feature>
<evidence type="ECO:0000313" key="11">
    <source>
        <dbReference type="Proteomes" id="UP000726737"/>
    </source>
</evidence>
<keyword evidence="11" id="KW-1185">Reference proteome</keyword>
<dbReference type="EC" id="2.3.2.27" evidence="6"/>
<feature type="region of interest" description="Disordered" evidence="7">
    <location>
        <begin position="510"/>
        <end position="530"/>
    </location>
</feature>
<protein>
    <recommendedName>
        <fullName evidence="6">E3 ubiquitin-protein ligase</fullName>
        <ecNumber evidence="6">2.3.2.27</ecNumber>
    </recommendedName>
</protein>
<dbReference type="GO" id="GO:0008270">
    <property type="term" value="F:zinc ion binding"/>
    <property type="evidence" value="ECO:0007669"/>
    <property type="project" value="UniProtKB-UniRule"/>
</dbReference>
<feature type="region of interest" description="Disordered" evidence="7">
    <location>
        <begin position="1187"/>
        <end position="1280"/>
    </location>
</feature>
<sequence>MAVVFQLARIRYASPSSPSSACTFEIPEATKTILENLIDPLVVVSYLGYSQAVQEALWSTLHQSSRLNKGKSVDFKFAEATIASSNPKSGSSNSASNNATVNNFTGGIWARTGSTSATGAGVAIDKGDSPSAQILYLFYRADSPAPEETHDHDHDTMNRSLDAILTPLLALCSTQLNIISETTHDTAADMDRFCRSLTIFSPNRPVTSDLRAQDIAKLGWRWCRSSHKALFRHSSSSTPTDFDYKSTDTALATLEKILTDSTTTEEDESTHTESFGGYTEAKKGHIATLRRYFRTVECYAPSSTSRLSVIAAGKRPKRDAENPLALGGVERFNTERSLERTLQDLTRSRRRTFSGSPYSPNEGSGVDSAWIKDLLSVKRMADIIGIHSGDTRVVNGAVLYSRIQTCLLQLNRYPSSFSVKEMRLSLYDLIRDRGLYYGIHAYHRIMNEHLDRQPIPLPWHILSMIHQDALSKSLEEIERRFYGPECRLPQLLREFRAHCLETGNTGNISGPGAVPGSVSTRSAADSPTGVSVGSMSDLDAMVPTGGLYLEYYNANASALQNHHLVTLDEYWQVLLKSRLLGAQNASASAVPSSGLVGQTSRTSLDIKDYSEFVQAVDQVRRSYLETCIPSPEAITVLENLDDMQQSEAALFLQTLAATAASLNDSVSSPITLTSGSLRRYSVSSSLAVSSPRSSIVAAKGLQVLTESADGADASSQSADNTVEEEVQVTLQQISQVHTTELEQQIAEILQNKRSADDRNAMVNKSDLAQESDSSSSSEIAITESAVAVSAGGGKKSVHASTSTATGGDSNGSNADANDSTVSQLKDTDNTKSVVQFGWTLHMLHANTLQYAWIWTWLYVHEGSSRQNVGKLACDSKMYTASKWIILPAKDLIRSRKDWKVSYGDRVWLVSYWFSTRNAKMDLPEYLPRARGAACRHVIPYGETYVICKTCPADILCMRCFRASDHTDHTMYLQCSWGTSVCVCGDPSRLKSSHALHCSLHCAESQRSYSGLAKGKPCQIKFKAGDKVYQCKQNHFGHDVVAQIAEAGSTCSCHDNKSWNPDLRCTYHTPGPLEIEYMPRAVSTSVSSPSMPSQSHHHRSEGQRASLEMAVSKTSSVPPISTDASSNQTLAPSSPSKRCGHIFQPGEDIYHCRDCSFNDRVVLCSRCFHSSACVGHRWRMGEFQAPRTPEILPETVETEHPQPGEMELRKDSSPSSFIVDALDIGDELDKDTDADADTDTETETETETARNSNQYPRDNAHSNSNSGDGSDSPEVGEEAESDVVMGVSCDCGDPRMFRTAFDCNYHLPEEFRPVPSLVHCNYLFLLGDVMYRCRTCHVVDNHPTCLTEVDSENKLQEKNIDKDIDKDVDIDINNGHDNDIDDNGSDIMHDKEEQTDDEEHECEDESDLWICGQCFDLGQHQGHDIETATNRRNEGLYCHCGDQTILREPSSSTATPATTETSVTECKDDHNRQNILCTTDIKSGMYYYKCQSCQTDPNRIFCEPCFVSEAHKYHAYERLCAPTGFETIRCGCGENSAFRFATHCQQHERAGGTNIVHKCRYRAQAGEWISQCRDCYPRKRGMPVPYLCLRCRQTSEHTGHDIQWVLAEEDMSYPCACGSCTTDPRSFLSPSTSTSSSPVLQATVDDTDPESVTVDDIDSTSVIDDDIDQESVGADDIDQESVTTDDIDQASIISPSGSLPPEATTDPTATIPSISISEDGLFRNDAKLPPPLCQYHVMIYKTTPSTTLYLHSHNYRAINHQDHNEVTGYRYHDNNNDWIVTRPDDETGDPDTLEDGGGAVNSLNTTMSETNGKYSAVVGTKATPKSPYLQWKDVFWLKHANTGKYFNSMASLKISQGFQEVSALGTAHSNNDWIIEETTWLRQQILSDE</sequence>
<feature type="compositionally biased region" description="Low complexity" evidence="7">
    <location>
        <begin position="1082"/>
        <end position="1093"/>
    </location>
</feature>
<dbReference type="OrthoDB" id="26387at2759"/>
<dbReference type="Gene3D" id="2.80.10.50">
    <property type="match status" value="1"/>
</dbReference>
<keyword evidence="6" id="KW-0833">Ubl conjugation pathway</keyword>
<comment type="function">
    <text evidence="6">Ubiquitin ligase protein which is a component of the N-end rule pathway. Recognizes and binds to proteins bearing specific N-terminal residues that are destabilizing according to the N-end rule, leading to their ubiquitination and subsequent degradation.</text>
</comment>
<feature type="compositionally biased region" description="Basic and acidic residues" evidence="7">
    <location>
        <begin position="1196"/>
        <end position="1211"/>
    </location>
</feature>
<keyword evidence="6" id="KW-0808">Transferase</keyword>
<evidence type="ECO:0000259" key="8">
    <source>
        <dbReference type="PROSITE" id="PS50919"/>
    </source>
</evidence>
<dbReference type="GO" id="GO:0061630">
    <property type="term" value="F:ubiquitin protein ligase activity"/>
    <property type="evidence" value="ECO:0007669"/>
    <property type="project" value="UniProtKB-UniRule"/>
</dbReference>
<evidence type="ECO:0000256" key="3">
    <source>
        <dbReference type="ARBA" id="ARBA00022771"/>
    </source>
</evidence>
<feature type="region of interest" description="Disordered" evidence="7">
    <location>
        <begin position="1627"/>
        <end position="1648"/>
    </location>
</feature>
<feature type="compositionally biased region" description="Polar residues" evidence="7">
    <location>
        <begin position="517"/>
        <end position="530"/>
    </location>
</feature>
<dbReference type="InterPro" id="IPR039164">
    <property type="entry name" value="UBR1-like"/>
</dbReference>
<dbReference type="Pfam" id="PF02207">
    <property type="entry name" value="zf-UBR"/>
    <property type="match status" value="5"/>
</dbReference>
<feature type="domain" description="UBR-type" evidence="9">
    <location>
        <begin position="932"/>
        <end position="1002"/>
    </location>
</feature>
<dbReference type="PROSITE" id="PS51157">
    <property type="entry name" value="ZF_UBR"/>
    <property type="match status" value="2"/>
</dbReference>
<dbReference type="InterPro" id="IPR016093">
    <property type="entry name" value="MIR_motif"/>
</dbReference>
<accession>A0A9P6QF31</accession>
<comment type="caution">
    <text evidence="10">The sequence shown here is derived from an EMBL/GenBank/DDBJ whole genome shotgun (WGS) entry which is preliminary data.</text>
</comment>
<evidence type="ECO:0000259" key="9">
    <source>
        <dbReference type="PROSITE" id="PS51157"/>
    </source>
</evidence>
<evidence type="ECO:0000256" key="1">
    <source>
        <dbReference type="ARBA" id="ARBA00022723"/>
    </source>
</evidence>
<feature type="region of interest" description="Disordered" evidence="7">
    <location>
        <begin position="792"/>
        <end position="824"/>
    </location>
</feature>
<comment type="similarity">
    <text evidence="6">Belongs to the E3 ubiquitin-protein ligase UBR1-like family.</text>
</comment>